<dbReference type="PANTHER" id="PTHR43731">
    <property type="entry name" value="RHOMBOID PROTEASE"/>
    <property type="match status" value="1"/>
</dbReference>
<evidence type="ECO:0000256" key="3">
    <source>
        <dbReference type="ARBA" id="ARBA00022989"/>
    </source>
</evidence>
<name>A0ABS1N2B6_9ACTN</name>
<dbReference type="RefSeq" id="WP_201810598.1">
    <property type="nucleotide sequence ID" value="NZ_JAERRI010000026.1"/>
</dbReference>
<proteinExistence type="predicted"/>
<dbReference type="GO" id="GO:0008233">
    <property type="term" value="F:peptidase activity"/>
    <property type="evidence" value="ECO:0007669"/>
    <property type="project" value="UniProtKB-KW"/>
</dbReference>
<feature type="domain" description="Peptidase S54 rhomboid" evidence="6">
    <location>
        <begin position="56"/>
        <end position="193"/>
    </location>
</feature>
<evidence type="ECO:0000256" key="1">
    <source>
        <dbReference type="ARBA" id="ARBA00004141"/>
    </source>
</evidence>
<dbReference type="InterPro" id="IPR035952">
    <property type="entry name" value="Rhomboid-like_sf"/>
</dbReference>
<feature type="transmembrane region" description="Helical" evidence="5">
    <location>
        <begin position="96"/>
        <end position="115"/>
    </location>
</feature>
<accession>A0ABS1N2B6</accession>
<evidence type="ECO:0000313" key="7">
    <source>
        <dbReference type="EMBL" id="MBL1094202.1"/>
    </source>
</evidence>
<dbReference type="PANTHER" id="PTHR43731:SF9">
    <property type="entry name" value="SLR1461 PROTEIN"/>
    <property type="match status" value="1"/>
</dbReference>
<keyword evidence="7" id="KW-0645">Protease</keyword>
<dbReference type="Proteomes" id="UP000629371">
    <property type="component" value="Unassembled WGS sequence"/>
</dbReference>
<dbReference type="Pfam" id="PF01694">
    <property type="entry name" value="Rhomboid"/>
    <property type="match status" value="1"/>
</dbReference>
<keyword evidence="8" id="KW-1185">Reference proteome</keyword>
<organism evidence="7 8">
    <name type="scientific">Streptomyces siderophoricus</name>
    <dbReference type="NCBI Taxonomy" id="2802281"/>
    <lineage>
        <taxon>Bacteria</taxon>
        <taxon>Bacillati</taxon>
        <taxon>Actinomycetota</taxon>
        <taxon>Actinomycetes</taxon>
        <taxon>Kitasatosporales</taxon>
        <taxon>Streptomycetaceae</taxon>
        <taxon>Streptomyces</taxon>
    </lineage>
</organism>
<feature type="transmembrane region" description="Helical" evidence="5">
    <location>
        <begin position="20"/>
        <end position="44"/>
    </location>
</feature>
<protein>
    <submittedName>
        <fullName evidence="7">Rhomboid family intramembrane serine protease</fullName>
    </submittedName>
</protein>
<evidence type="ECO:0000259" key="6">
    <source>
        <dbReference type="Pfam" id="PF01694"/>
    </source>
</evidence>
<keyword evidence="4 5" id="KW-0472">Membrane</keyword>
<keyword evidence="3 5" id="KW-1133">Transmembrane helix</keyword>
<dbReference type="EMBL" id="JAERRI010000026">
    <property type="protein sequence ID" value="MBL1094202.1"/>
    <property type="molecule type" value="Genomic_DNA"/>
</dbReference>
<evidence type="ECO:0000313" key="8">
    <source>
        <dbReference type="Proteomes" id="UP000629371"/>
    </source>
</evidence>
<keyword evidence="7" id="KW-0378">Hydrolase</keyword>
<dbReference type="InterPro" id="IPR050925">
    <property type="entry name" value="Rhomboid_protease_S54"/>
</dbReference>
<feature type="transmembrane region" description="Helical" evidence="5">
    <location>
        <begin position="64"/>
        <end position="89"/>
    </location>
</feature>
<evidence type="ECO:0000256" key="2">
    <source>
        <dbReference type="ARBA" id="ARBA00022692"/>
    </source>
</evidence>
<comment type="caution">
    <text evidence="7">The sequence shown here is derived from an EMBL/GenBank/DDBJ whole genome shotgun (WGS) entry which is preliminary data.</text>
</comment>
<comment type="subcellular location">
    <subcellularLocation>
        <location evidence="1">Membrane</location>
        <topology evidence="1">Multi-pass membrane protein</topology>
    </subcellularLocation>
</comment>
<evidence type="ECO:0000256" key="5">
    <source>
        <dbReference type="SAM" id="Phobius"/>
    </source>
</evidence>
<dbReference type="SUPFAM" id="SSF144091">
    <property type="entry name" value="Rhomboid-like"/>
    <property type="match status" value="1"/>
</dbReference>
<keyword evidence="2 5" id="KW-0812">Transmembrane</keyword>
<reference evidence="7 8" key="1">
    <citation type="submission" date="2021-01" db="EMBL/GenBank/DDBJ databases">
        <title>WGS of actinomycetes isolated from Thailand.</title>
        <authorList>
            <person name="Thawai C."/>
        </authorList>
    </citation>
    <scope>NUCLEOTIDE SEQUENCE [LARGE SCALE GENOMIC DNA]</scope>
    <source>
        <strain evidence="7 8">CH9-7</strain>
    </source>
</reference>
<gene>
    <name evidence="7" type="ORF">JK360_33645</name>
</gene>
<dbReference type="InterPro" id="IPR022764">
    <property type="entry name" value="Peptidase_S54_rhomboid_dom"/>
</dbReference>
<feature type="transmembrane region" description="Helical" evidence="5">
    <location>
        <begin position="121"/>
        <end position="137"/>
    </location>
</feature>
<dbReference type="Gene3D" id="1.20.1540.10">
    <property type="entry name" value="Rhomboid-like"/>
    <property type="match status" value="1"/>
</dbReference>
<sequence>MTGTGRSARRQDRAKLTTCLVLMLGWVALLWLLEGVDVITGGALDTFGIEPREPSELVDVVPAAFLHFGFGHLAANTLPLLLLGLLAALRSGIRRFLAVVLLITLVSGLGVWLTAATGSNTAGASGVIFGLFGYLLVRGFIERSVLDIVIGLAVGAVYGSILWGALPMTAGQVSWQAHLFGLVGGITAAFTLRTRPDPALPGPSLPTNI</sequence>
<dbReference type="GO" id="GO:0006508">
    <property type="term" value="P:proteolysis"/>
    <property type="evidence" value="ECO:0007669"/>
    <property type="project" value="UniProtKB-KW"/>
</dbReference>
<evidence type="ECO:0000256" key="4">
    <source>
        <dbReference type="ARBA" id="ARBA00023136"/>
    </source>
</evidence>
<feature type="transmembrane region" description="Helical" evidence="5">
    <location>
        <begin position="144"/>
        <end position="163"/>
    </location>
</feature>